<keyword evidence="2" id="KW-1185">Reference proteome</keyword>
<protein>
    <submittedName>
        <fullName evidence="1">Uncharacterized protein</fullName>
    </submittedName>
</protein>
<organism evidence="1 2">
    <name type="scientific">Penicillium alfredii</name>
    <dbReference type="NCBI Taxonomy" id="1506179"/>
    <lineage>
        <taxon>Eukaryota</taxon>
        <taxon>Fungi</taxon>
        <taxon>Dikarya</taxon>
        <taxon>Ascomycota</taxon>
        <taxon>Pezizomycotina</taxon>
        <taxon>Eurotiomycetes</taxon>
        <taxon>Eurotiomycetidae</taxon>
        <taxon>Eurotiales</taxon>
        <taxon>Aspergillaceae</taxon>
        <taxon>Penicillium</taxon>
    </lineage>
</organism>
<dbReference type="GeneID" id="81395567"/>
<dbReference type="OrthoDB" id="4965730at2759"/>
<proteinExistence type="predicted"/>
<dbReference type="Proteomes" id="UP001141434">
    <property type="component" value="Unassembled WGS sequence"/>
</dbReference>
<comment type="caution">
    <text evidence="1">The sequence shown here is derived from an EMBL/GenBank/DDBJ whole genome shotgun (WGS) entry which is preliminary data.</text>
</comment>
<reference evidence="1" key="1">
    <citation type="submission" date="2022-11" db="EMBL/GenBank/DDBJ databases">
        <authorList>
            <person name="Petersen C."/>
        </authorList>
    </citation>
    <scope>NUCLEOTIDE SEQUENCE</scope>
    <source>
        <strain evidence="1">IBT 34128</strain>
    </source>
</reference>
<dbReference type="AlphaFoldDB" id="A0A9W9FAC0"/>
<reference evidence="1" key="2">
    <citation type="journal article" date="2023" name="IMA Fungus">
        <title>Comparative genomic study of the Penicillium genus elucidates a diverse pangenome and 15 lateral gene transfer events.</title>
        <authorList>
            <person name="Petersen C."/>
            <person name="Sorensen T."/>
            <person name="Nielsen M.R."/>
            <person name="Sondergaard T.E."/>
            <person name="Sorensen J.L."/>
            <person name="Fitzpatrick D.A."/>
            <person name="Frisvad J.C."/>
            <person name="Nielsen K.L."/>
        </authorList>
    </citation>
    <scope>NUCLEOTIDE SEQUENCE</scope>
    <source>
        <strain evidence="1">IBT 34128</strain>
    </source>
</reference>
<dbReference type="SUPFAM" id="SSF69322">
    <property type="entry name" value="Tricorn protease domain 2"/>
    <property type="match status" value="1"/>
</dbReference>
<evidence type="ECO:0000313" key="1">
    <source>
        <dbReference type="EMBL" id="KAJ5096461.1"/>
    </source>
</evidence>
<dbReference type="EMBL" id="JAPMSZ010000007">
    <property type="protein sequence ID" value="KAJ5096461.1"/>
    <property type="molecule type" value="Genomic_DNA"/>
</dbReference>
<gene>
    <name evidence="1" type="ORF">NUU61_005817</name>
</gene>
<name>A0A9W9FAC0_9EURO</name>
<evidence type="ECO:0000313" key="2">
    <source>
        <dbReference type="Proteomes" id="UP001141434"/>
    </source>
</evidence>
<accession>A0A9W9FAC0</accession>
<dbReference type="RefSeq" id="XP_056512012.1">
    <property type="nucleotide sequence ID" value="XM_056656399.1"/>
</dbReference>
<sequence length="271" mass="30226">MKLTTSRYLDGGVYAYQVSGSVDGPLEPIAIYPVKSEDEILNHAVAPNLDRATYATRHNVVCIDHDGSGIWRYSLEPRSARSSGHSPSCVFSLDGNLVWVYRPDAMADRGPDMLVVGEGQDGVRFYRASLTGDDMNLHPYEWIDRFLIDVAPDGQSFMTVDHGREDVAFHVFPSGEVISHLSVDDFGYEYGESFMDWSGGFLDADRVIVSIVGETDNQEWHHHHSIDLRTGILLGRLEAHSRDSYDFEALGDGTWIVSDPGGKPVRYRLSN</sequence>